<keyword evidence="4" id="KW-0378">Hydrolase</keyword>
<feature type="chain" id="PRO_5018198249" evidence="2">
    <location>
        <begin position="23"/>
        <end position="613"/>
    </location>
</feature>
<evidence type="ECO:0000256" key="1">
    <source>
        <dbReference type="ARBA" id="ARBA00022729"/>
    </source>
</evidence>
<gene>
    <name evidence="4" type="ORF">EFB08_19790</name>
</gene>
<comment type="caution">
    <text evidence="4">The sequence shown here is derived from an EMBL/GenBank/DDBJ whole genome shotgun (WGS) entry which is preliminary data.</text>
</comment>
<evidence type="ECO:0000259" key="3">
    <source>
        <dbReference type="Pfam" id="PF02638"/>
    </source>
</evidence>
<dbReference type="AlphaFoldDB" id="A0A3M9MCN7"/>
<name>A0A3M9MCN7_9BACT</name>
<dbReference type="Gene3D" id="3.20.20.80">
    <property type="entry name" value="Glycosidases"/>
    <property type="match status" value="1"/>
</dbReference>
<dbReference type="EMBL" id="RJJD01000021">
    <property type="protein sequence ID" value="RNI22358.1"/>
    <property type="molecule type" value="Genomic_DNA"/>
</dbReference>
<evidence type="ECO:0000313" key="4">
    <source>
        <dbReference type="EMBL" id="RNI22358.1"/>
    </source>
</evidence>
<reference evidence="4 5" key="1">
    <citation type="submission" date="2018-11" db="EMBL/GenBank/DDBJ databases">
        <title>Rufibacter latericius sp. nov., isolated from water in Baiyang Lake.</title>
        <authorList>
            <person name="Yang Y."/>
        </authorList>
    </citation>
    <scope>NUCLEOTIDE SEQUENCE [LARGE SCALE GENOMIC DNA]</scope>
    <source>
        <strain evidence="4 5">R-22-1c-1</strain>
    </source>
</reference>
<dbReference type="RefSeq" id="WP_123128716.1">
    <property type="nucleotide sequence ID" value="NZ_RJJD01000021.1"/>
</dbReference>
<organism evidence="4 5">
    <name type="scientific">Rufibacter latericius</name>
    <dbReference type="NCBI Taxonomy" id="2487040"/>
    <lineage>
        <taxon>Bacteria</taxon>
        <taxon>Pseudomonadati</taxon>
        <taxon>Bacteroidota</taxon>
        <taxon>Cytophagia</taxon>
        <taxon>Cytophagales</taxon>
        <taxon>Hymenobacteraceae</taxon>
        <taxon>Rufibacter</taxon>
    </lineage>
</organism>
<dbReference type="SUPFAM" id="SSF51445">
    <property type="entry name" value="(Trans)glycosidases"/>
    <property type="match status" value="1"/>
</dbReference>
<dbReference type="Proteomes" id="UP000272117">
    <property type="component" value="Unassembled WGS sequence"/>
</dbReference>
<accession>A0A3M9MCN7</accession>
<protein>
    <submittedName>
        <fullName evidence="4">Glycoside hydrolase</fullName>
    </submittedName>
</protein>
<dbReference type="PANTHER" id="PTHR43405">
    <property type="entry name" value="GLYCOSYL HYDROLASE DIGH"/>
    <property type="match status" value="1"/>
</dbReference>
<dbReference type="Pfam" id="PF02638">
    <property type="entry name" value="GHL10"/>
    <property type="match status" value="1"/>
</dbReference>
<keyword evidence="5" id="KW-1185">Reference proteome</keyword>
<sequence>MLKHLCHLLALALLLSFHFVSAQELPNREFRGVWVATVANLDWPVRGASPESQKAALRLMLDKIKEANLNVVFFQIRTECDAFYRSSQEPWSRFLTGTQGKDPGYDPLAFAIEEAHARGLELHAWLNPYRVSTVNNPAVYSAQHVSKSRPEWLLSFPNGKKILNPGLPEVRQYIASLIKEVTQNYAIDGVHFDDYFYPYPEGTFMGIANEDAQTFQQYGAGFANIKDWRRHNVNETMRLVHAQIKELKPQVRFGVSPFGIWRNGEPAGISGMDAYNAIYADALHWLDNHYVDYLTPQLYWAIGGRQDYRKLLYWWSDKAANASRHLYPGHIVVQTGFTPEEVPHQIEISRSNQQKNALGSVIFRAANLLNNSNLISTSFKAATFRLPAAPPAMNWMTGIAPAAPTGLTVTLNEAAGTYDVRWARSAQNTHSFKRYVLYTTSSMPATGALIPDGSVRAFTSTETVTIPASEVPSPTSFWGVSEISPSNQESELSNVVALGSAVPVLAQQDKPILTVEQVTEQTQEGGTETLSASGVPTTSTSGNVYVAITLQKKSGVKADLYTMDRKKKTRVLKEKYKAGKHTLSIPRGKLAPGTYMLVLEYGDKRSVQKVVFN</sequence>
<dbReference type="InterPro" id="IPR017853">
    <property type="entry name" value="GH"/>
</dbReference>
<proteinExistence type="predicted"/>
<evidence type="ECO:0000256" key="2">
    <source>
        <dbReference type="SAM" id="SignalP"/>
    </source>
</evidence>
<dbReference type="PANTHER" id="PTHR43405:SF1">
    <property type="entry name" value="GLYCOSYL HYDROLASE DIGH"/>
    <property type="match status" value="1"/>
</dbReference>
<dbReference type="InterPro" id="IPR052177">
    <property type="entry name" value="Divisome_Glycosyl_Hydrolase"/>
</dbReference>
<evidence type="ECO:0000313" key="5">
    <source>
        <dbReference type="Proteomes" id="UP000272117"/>
    </source>
</evidence>
<feature type="domain" description="Glycosyl hydrolase-like 10" evidence="3">
    <location>
        <begin position="29"/>
        <end position="331"/>
    </location>
</feature>
<dbReference type="GO" id="GO:0016787">
    <property type="term" value="F:hydrolase activity"/>
    <property type="evidence" value="ECO:0007669"/>
    <property type="project" value="UniProtKB-KW"/>
</dbReference>
<dbReference type="InterPro" id="IPR003790">
    <property type="entry name" value="GHL10"/>
</dbReference>
<keyword evidence="1 2" id="KW-0732">Signal</keyword>
<feature type="signal peptide" evidence="2">
    <location>
        <begin position="1"/>
        <end position="22"/>
    </location>
</feature>
<dbReference type="OrthoDB" id="9773203at2"/>